<dbReference type="Pfam" id="PF00664">
    <property type="entry name" value="ABC_membrane"/>
    <property type="match status" value="1"/>
</dbReference>
<evidence type="ECO:0000256" key="4">
    <source>
        <dbReference type="ARBA" id="ARBA00023136"/>
    </source>
</evidence>
<protein>
    <recommendedName>
        <fullName evidence="6">ABC transmembrane type-1 domain-containing protein</fullName>
    </recommendedName>
</protein>
<keyword evidence="3 5" id="KW-1133">Transmembrane helix</keyword>
<accession>A0A167HAJ7</accession>
<evidence type="ECO:0000313" key="7">
    <source>
        <dbReference type="EMBL" id="KZO91419.1"/>
    </source>
</evidence>
<feature type="transmembrane region" description="Helical" evidence="5">
    <location>
        <begin position="137"/>
        <end position="157"/>
    </location>
</feature>
<evidence type="ECO:0000256" key="2">
    <source>
        <dbReference type="ARBA" id="ARBA00022692"/>
    </source>
</evidence>
<dbReference type="GO" id="GO:0140359">
    <property type="term" value="F:ABC-type transporter activity"/>
    <property type="evidence" value="ECO:0007669"/>
    <property type="project" value="InterPro"/>
</dbReference>
<comment type="subcellular location">
    <subcellularLocation>
        <location evidence="1">Membrane</location>
        <topology evidence="1">Multi-pass membrane protein</topology>
    </subcellularLocation>
</comment>
<dbReference type="PANTHER" id="PTHR24222:SF76">
    <property type="entry name" value="MYCOBACTIN IMPORT ATP-BINDING_PERMEASE PROTEIN IRTB"/>
    <property type="match status" value="1"/>
</dbReference>
<evidence type="ECO:0000259" key="6">
    <source>
        <dbReference type="PROSITE" id="PS50929"/>
    </source>
</evidence>
<dbReference type="SUPFAM" id="SSF90123">
    <property type="entry name" value="ABC transporter transmembrane region"/>
    <property type="match status" value="1"/>
</dbReference>
<keyword evidence="2 5" id="KW-0812">Transmembrane</keyword>
<evidence type="ECO:0000256" key="1">
    <source>
        <dbReference type="ARBA" id="ARBA00004141"/>
    </source>
</evidence>
<proteinExistence type="predicted"/>
<dbReference type="GO" id="GO:0005524">
    <property type="term" value="F:ATP binding"/>
    <property type="evidence" value="ECO:0007669"/>
    <property type="project" value="InterPro"/>
</dbReference>
<feature type="transmembrane region" description="Helical" evidence="5">
    <location>
        <begin position="29"/>
        <end position="51"/>
    </location>
</feature>
<dbReference type="EMBL" id="KV417323">
    <property type="protein sequence ID" value="KZO91419.1"/>
    <property type="molecule type" value="Genomic_DNA"/>
</dbReference>
<dbReference type="AlphaFoldDB" id="A0A167HAJ7"/>
<dbReference type="InterPro" id="IPR011527">
    <property type="entry name" value="ABC1_TM_dom"/>
</dbReference>
<dbReference type="InterPro" id="IPR039421">
    <property type="entry name" value="Type_1_exporter"/>
</dbReference>
<dbReference type="Gene3D" id="1.20.1560.10">
    <property type="entry name" value="ABC transporter type 1, transmembrane domain"/>
    <property type="match status" value="1"/>
</dbReference>
<gene>
    <name evidence="7" type="ORF">CALVIDRAFT_568225</name>
</gene>
<keyword evidence="4 5" id="KW-0472">Membrane</keyword>
<keyword evidence="8" id="KW-1185">Reference proteome</keyword>
<dbReference type="InterPro" id="IPR036640">
    <property type="entry name" value="ABC1_TM_sf"/>
</dbReference>
<organism evidence="7 8">
    <name type="scientific">Calocera viscosa (strain TUFC12733)</name>
    <dbReference type="NCBI Taxonomy" id="1330018"/>
    <lineage>
        <taxon>Eukaryota</taxon>
        <taxon>Fungi</taxon>
        <taxon>Dikarya</taxon>
        <taxon>Basidiomycota</taxon>
        <taxon>Agaricomycotina</taxon>
        <taxon>Dacrymycetes</taxon>
        <taxon>Dacrymycetales</taxon>
        <taxon>Dacrymycetaceae</taxon>
        <taxon>Calocera</taxon>
    </lineage>
</organism>
<dbReference type="PANTHER" id="PTHR24222">
    <property type="entry name" value="ABC TRANSPORTER B FAMILY"/>
    <property type="match status" value="1"/>
</dbReference>
<evidence type="ECO:0000256" key="3">
    <source>
        <dbReference type="ARBA" id="ARBA00022989"/>
    </source>
</evidence>
<name>A0A167HAJ7_CALVF</name>
<evidence type="ECO:0000256" key="5">
    <source>
        <dbReference type="SAM" id="Phobius"/>
    </source>
</evidence>
<feature type="domain" description="ABC transmembrane type-1" evidence="6">
    <location>
        <begin position="93"/>
        <end position="198"/>
    </location>
</feature>
<evidence type="ECO:0000313" key="8">
    <source>
        <dbReference type="Proteomes" id="UP000076738"/>
    </source>
</evidence>
<dbReference type="Proteomes" id="UP000076738">
    <property type="component" value="Unassembled WGS sequence"/>
</dbReference>
<dbReference type="GO" id="GO:0005886">
    <property type="term" value="C:plasma membrane"/>
    <property type="evidence" value="ECO:0007669"/>
    <property type="project" value="TreeGrafter"/>
</dbReference>
<dbReference type="PROSITE" id="PS50929">
    <property type="entry name" value="ABC_TM1F"/>
    <property type="match status" value="1"/>
</dbReference>
<reference evidence="7 8" key="1">
    <citation type="journal article" date="2016" name="Mol. Biol. Evol.">
        <title>Comparative Genomics of Early-Diverging Mushroom-Forming Fungi Provides Insights into the Origins of Lignocellulose Decay Capabilities.</title>
        <authorList>
            <person name="Nagy L.G."/>
            <person name="Riley R."/>
            <person name="Tritt A."/>
            <person name="Adam C."/>
            <person name="Daum C."/>
            <person name="Floudas D."/>
            <person name="Sun H."/>
            <person name="Yadav J.S."/>
            <person name="Pangilinan J."/>
            <person name="Larsson K.H."/>
            <person name="Matsuura K."/>
            <person name="Barry K."/>
            <person name="Labutti K."/>
            <person name="Kuo R."/>
            <person name="Ohm R.A."/>
            <person name="Bhattacharya S.S."/>
            <person name="Shirouzu T."/>
            <person name="Yoshinaga Y."/>
            <person name="Martin F.M."/>
            <person name="Grigoriev I.V."/>
            <person name="Hibbett D.S."/>
        </authorList>
    </citation>
    <scope>NUCLEOTIDE SEQUENCE [LARGE SCALE GENOMIC DNA]</scope>
    <source>
        <strain evidence="7 8">TUFC12733</strain>
    </source>
</reference>
<feature type="transmembrane region" description="Helical" evidence="5">
    <location>
        <begin position="169"/>
        <end position="189"/>
    </location>
</feature>
<sequence>MGSICTEVTKLVDLTLPKLLAAFKAKPKVGTALVATVVTLLGMHAALFGLIAGSARPVIRNAHPVNEKASVVAAPCISIPGAIINCCYISTPAEEDISSIRTTKVFGTQHILSALCDKPIATAQNADVKQAVTLHGISLSCCFFIICSAYALTYYYGTMLALFGTGSSIGIIINIVLAIFIGSFSLAMITSEMQTVPHTLGGASKLLATIDSVLLIDSEVPHPDGR</sequence>
<dbReference type="STRING" id="1330018.A0A167HAJ7"/>